<dbReference type="InterPro" id="IPR003481">
    <property type="entry name" value="FliD_N"/>
</dbReference>
<keyword evidence="3" id="KW-0175">Coiled coil</keyword>
<dbReference type="PANTHER" id="PTHR30288:SF0">
    <property type="entry name" value="FLAGELLAR HOOK-ASSOCIATED PROTEIN 2"/>
    <property type="match status" value="1"/>
</dbReference>
<keyword evidence="4 5" id="KW-0975">Bacterial flagellum</keyword>
<dbReference type="InterPro" id="IPR040026">
    <property type="entry name" value="FliD"/>
</dbReference>
<reference evidence="8 9" key="1">
    <citation type="submission" date="2024-09" db="EMBL/GenBank/DDBJ databases">
        <authorList>
            <person name="Sun Q."/>
            <person name="Mori K."/>
        </authorList>
    </citation>
    <scope>NUCLEOTIDE SEQUENCE [LARGE SCALE GENOMIC DNA]</scope>
    <source>
        <strain evidence="8 9">CCM 7415</strain>
    </source>
</reference>
<evidence type="ECO:0000313" key="9">
    <source>
        <dbReference type="Proteomes" id="UP001589814"/>
    </source>
</evidence>
<comment type="function">
    <text evidence="5">Required for morphogenesis and for the elongation of the flagellar filament by facilitating polymerization of the flagellin monomers at the tip of growing filament. Forms a capping structure, which prevents flagellin subunits (transported through the central channel of the flagellum) from leaking out without polymerization at the distal end.</text>
</comment>
<dbReference type="Proteomes" id="UP001589814">
    <property type="component" value="Unassembled WGS sequence"/>
</dbReference>
<sequence length="469" mass="49164">MSGIPTLGIGAGLNLESLLDSLKSSEQKRLLPIAEQINTNKTQISAFGQITSALEKFQGAAQKLSNGDDGVFNTFNAKVTGSAVTAETTETASAGRFDVTVSQLARAQSQVTNNGYARDATFSGGTLTFSGGSEVTIEEGSSLSKVRDAINASGAGVTASLVNDGGAASGDTATPWRLVLTSNETGTQAASTLSAASGGMADLFGANGGNLDTSVQAQNAQLNVNGIAITSQSNTVENAIQGVTLTLNETTQADSPNRVEVGRDDESLKTAIKDFVTAWNAMDKSIDKTTKSTGEGEDFKGGVLTGNSTVRNLQSSLRDELNSRIGGEGMNYLFEAGISFSSSFSADKRGQLEIDEDKLDEAIANDPDGLRALFSGTEEAPGIATQLDSRIEQMLSDDGAISRATSGLESAQDRLEARGQRMKESIEATIERYRTQFQQLDSIMSRMNSTQSYLTQQLGMLNNPSSGNS</sequence>
<dbReference type="RefSeq" id="WP_019952203.1">
    <property type="nucleotide sequence ID" value="NZ_JBHLVX010000017.1"/>
</dbReference>
<evidence type="ECO:0000256" key="3">
    <source>
        <dbReference type="ARBA" id="ARBA00023054"/>
    </source>
</evidence>
<dbReference type="Pfam" id="PF07195">
    <property type="entry name" value="FliD_C"/>
    <property type="match status" value="1"/>
</dbReference>
<evidence type="ECO:0000256" key="5">
    <source>
        <dbReference type="RuleBase" id="RU362066"/>
    </source>
</evidence>
<proteinExistence type="inferred from homology"/>
<dbReference type="InterPro" id="IPR010809">
    <property type="entry name" value="FliD_C"/>
</dbReference>
<name>A0ABV6G127_9GAMM</name>
<comment type="subunit">
    <text evidence="2 5">Homopentamer.</text>
</comment>
<comment type="subcellular location">
    <subcellularLocation>
        <location evidence="5">Secreted</location>
    </subcellularLocation>
    <subcellularLocation>
        <location evidence="5">Bacterial flagellum</location>
    </subcellularLocation>
</comment>
<dbReference type="PANTHER" id="PTHR30288">
    <property type="entry name" value="FLAGELLAR CAP/ASSEMBLY PROTEIN FLID"/>
    <property type="match status" value="1"/>
</dbReference>
<dbReference type="Pfam" id="PF02465">
    <property type="entry name" value="FliD_N"/>
    <property type="match status" value="1"/>
</dbReference>
<protein>
    <recommendedName>
        <fullName evidence="5">Flagellar hook-associated protein 2</fullName>
        <shortName evidence="5">HAP2</shortName>
    </recommendedName>
    <alternativeName>
        <fullName evidence="5">Flagellar cap protein</fullName>
    </alternativeName>
</protein>
<dbReference type="EMBL" id="JBHLVX010000017">
    <property type="protein sequence ID" value="MFC0267348.1"/>
    <property type="molecule type" value="Genomic_DNA"/>
</dbReference>
<accession>A0ABV6G127</accession>
<gene>
    <name evidence="8" type="primary">fliD</name>
    <name evidence="8" type="ORF">ACFFHW_04940</name>
</gene>
<keyword evidence="8" id="KW-0282">Flagellum</keyword>
<keyword evidence="8" id="KW-0969">Cilium</keyword>
<dbReference type="InterPro" id="IPR010810">
    <property type="entry name" value="Flagellin_hook_IN_motif"/>
</dbReference>
<comment type="caution">
    <text evidence="8">The sequence shown here is derived from an EMBL/GenBank/DDBJ whole genome shotgun (WGS) entry which is preliminary data.</text>
</comment>
<evidence type="ECO:0000313" key="8">
    <source>
        <dbReference type="EMBL" id="MFC0267348.1"/>
    </source>
</evidence>
<evidence type="ECO:0000256" key="2">
    <source>
        <dbReference type="ARBA" id="ARBA00011255"/>
    </source>
</evidence>
<evidence type="ECO:0000256" key="1">
    <source>
        <dbReference type="ARBA" id="ARBA00009764"/>
    </source>
</evidence>
<dbReference type="Pfam" id="PF07196">
    <property type="entry name" value="Flagellin_IN"/>
    <property type="match status" value="1"/>
</dbReference>
<keyword evidence="9" id="KW-1185">Reference proteome</keyword>
<organism evidence="8 9">
    <name type="scientific">Kushneria aurantia</name>
    <dbReference type="NCBI Taxonomy" id="504092"/>
    <lineage>
        <taxon>Bacteria</taxon>
        <taxon>Pseudomonadati</taxon>
        <taxon>Pseudomonadota</taxon>
        <taxon>Gammaproteobacteria</taxon>
        <taxon>Oceanospirillales</taxon>
        <taxon>Halomonadaceae</taxon>
        <taxon>Kushneria</taxon>
    </lineage>
</organism>
<evidence type="ECO:0000259" key="7">
    <source>
        <dbReference type="Pfam" id="PF07195"/>
    </source>
</evidence>
<evidence type="ECO:0000259" key="6">
    <source>
        <dbReference type="Pfam" id="PF02465"/>
    </source>
</evidence>
<keyword evidence="5" id="KW-0964">Secreted</keyword>
<keyword evidence="8" id="KW-0966">Cell projection</keyword>
<feature type="domain" description="Flagellar hook-associated protein 2 N-terminal" evidence="6">
    <location>
        <begin position="12"/>
        <end position="108"/>
    </location>
</feature>
<evidence type="ECO:0000256" key="4">
    <source>
        <dbReference type="ARBA" id="ARBA00023143"/>
    </source>
</evidence>
<feature type="domain" description="Flagellar hook-associated protein 2 C-terminal" evidence="7">
    <location>
        <begin position="217"/>
        <end position="449"/>
    </location>
</feature>
<comment type="similarity">
    <text evidence="1 5">Belongs to the FliD family.</text>
</comment>